<organism evidence="5 6">
    <name type="scientific">Branchiostoma belcheri</name>
    <name type="common">Amphioxus</name>
    <dbReference type="NCBI Taxonomy" id="7741"/>
    <lineage>
        <taxon>Eukaryota</taxon>
        <taxon>Metazoa</taxon>
        <taxon>Chordata</taxon>
        <taxon>Cephalochordata</taxon>
        <taxon>Leptocardii</taxon>
        <taxon>Amphioxiformes</taxon>
        <taxon>Branchiostomatidae</taxon>
        <taxon>Branchiostoma</taxon>
    </lineage>
</organism>
<sequence>MYGGYYDDFGYHDPDDYHDRDRYHDYGRKKYEQIMADARFEAADWLRRRDRELEDGYRSFENYGQGSELLSELVSQRKSGELLDIVVEVEGREFPCHRAVLASTPYFKAMLSSNFAESSSRAIKLHEVDSTSFCKILDFLYTGKIRIGKDDVQNILQTAHMLQLDKIVQYCREFIQDNLCLSNCLGVMRLADLYGLSALKTKAWDMAVSNFLDVTQEEEFLSLSAQQLADLLGDEHLKVTNEDDVVNSVLRWLDHAPETQQTAMLKILQEIRLSCVRASVLQRLESHPVIQASTECLAKITAVREKHLLATRVEDTAGPRRGISDNLAIIVGGWNANEGFQLKGEPPSVDSIICLDPDSEQYYHIITLPTSVSGHMSVASAGRHLYVSGGRHHPVVGQGRQPTPSRQAFRYDFPSDTWLRLPDMPDGWAGHQSVVVDGKLFLVYARRFKNVKMGCYDPKRRAWIDVHVHPPLRPSWDLTVTASGDKVVFIVPKITESDDRPSDVQQMADIQQSPGREKLCCHAFDVNTKDWQYADIQIESRSVEDVDILTTTVNDKLYIRTGYTQDSDLYIFDAEENTLTKGLSRQWKEDVLSDGYGYVSHYYGSSLRKDVRGIVNTISYCKFGDNHSTRPTFGGHHIPTRPTFGDPHIPTRPTLRGRHISTGQTFVERDTPLPFPIFGHCFLQTKKSSIGWYSRDLVVLGKDGKREQGSLSEPTGATSSDTRVLTPTLARRRRDMYRESDDGPLVDVYGYDYDELDQISTMTLTDSAPDNPCYDSPRPPVLPPYRRRCYMESDDSTPPPVRIPPPRIPPAPYIRIPPPPYMESDDGSRLYANYLHGVKHTHLAKLDNQRKARKFLDVMVQVDGREFPCHRAVLTSTQYFETMLSSNFSESSSGVIQLREIDSNSFSKILDFLYTGEIRIGQDDVQDILQTAHMLLLDKIVQYCRVFIEDNLCPSNCLGVMRLADLYGFSVLKKKAWDMATSILSDFSDIAQDERFLTLSAQELLVLLGDEFKHPRVTNEDDVVNSVLRWLDHDPEKRQIAIPMIFQEIRLSCVRVSVLQKLESHPLIQESAECLAKITAAKEKHLGTQVKGEDASVPRRGISDDLAIIVGGWKAVGGKPIIICFEPDCQQYYHITTLPTPASEYMSVASAGRHLYVTGGRVHPVVGQGPKSFSRQAFQYEFPSDTWLRLPDMPRGWAEHQSVVVDGKLFVVYQTSLMTMGMDCYDPEEGAWMYINERPSLGPSSKWMVTASGDKVAIIVSKAKIIQRRKYPWGWGPS</sequence>
<keyword evidence="1" id="KW-0880">Kelch repeat</keyword>
<keyword evidence="5" id="KW-1185">Reference proteome</keyword>
<dbReference type="PROSITE" id="PS50097">
    <property type="entry name" value="BTB"/>
    <property type="match status" value="2"/>
</dbReference>
<evidence type="ECO:0000313" key="5">
    <source>
        <dbReference type="Proteomes" id="UP000515135"/>
    </source>
</evidence>
<dbReference type="InterPro" id="IPR000210">
    <property type="entry name" value="BTB/POZ_dom"/>
</dbReference>
<evidence type="ECO:0000256" key="1">
    <source>
        <dbReference type="ARBA" id="ARBA00022441"/>
    </source>
</evidence>
<evidence type="ECO:0000259" key="4">
    <source>
        <dbReference type="PROSITE" id="PS50097"/>
    </source>
</evidence>
<feature type="compositionally biased region" description="Pro residues" evidence="3">
    <location>
        <begin position="797"/>
        <end position="812"/>
    </location>
</feature>
<dbReference type="PANTHER" id="PTHR24412:SF272">
    <property type="entry name" value="KELCH-LIKE PROTEIN DIABLO"/>
    <property type="match status" value="1"/>
</dbReference>
<keyword evidence="2" id="KW-0677">Repeat</keyword>
<evidence type="ECO:0000256" key="3">
    <source>
        <dbReference type="SAM" id="MobiDB-lite"/>
    </source>
</evidence>
<evidence type="ECO:0000313" key="6">
    <source>
        <dbReference type="RefSeq" id="XP_019643079.1"/>
    </source>
</evidence>
<feature type="non-terminal residue" evidence="6">
    <location>
        <position position="1278"/>
    </location>
</feature>
<feature type="region of interest" description="Disordered" evidence="3">
    <location>
        <begin position="792"/>
        <end position="812"/>
    </location>
</feature>
<dbReference type="Pfam" id="PF00651">
    <property type="entry name" value="BTB"/>
    <property type="match status" value="2"/>
</dbReference>
<dbReference type="Pfam" id="PF01344">
    <property type="entry name" value="Kelch_1"/>
    <property type="match status" value="1"/>
</dbReference>
<accession>A0A6P5AA38</accession>
<dbReference type="InterPro" id="IPR006652">
    <property type="entry name" value="Kelch_1"/>
</dbReference>
<dbReference type="Gene3D" id="2.120.10.80">
    <property type="entry name" value="Kelch-type beta propeller"/>
    <property type="match status" value="2"/>
</dbReference>
<reference evidence="6" key="1">
    <citation type="submission" date="2025-08" db="UniProtKB">
        <authorList>
            <consortium name="RefSeq"/>
        </authorList>
    </citation>
    <scope>IDENTIFICATION</scope>
    <source>
        <tissue evidence="6">Gonad</tissue>
    </source>
</reference>
<dbReference type="FunFam" id="1.25.40.420:FF:000001">
    <property type="entry name" value="Kelch-like family member 12"/>
    <property type="match status" value="1"/>
</dbReference>
<dbReference type="SUPFAM" id="SSF117281">
    <property type="entry name" value="Kelch motif"/>
    <property type="match status" value="2"/>
</dbReference>
<name>A0A6P5AA38_BRABE</name>
<dbReference type="OrthoDB" id="6482909at2759"/>
<dbReference type="RefSeq" id="XP_019643079.1">
    <property type="nucleotide sequence ID" value="XM_019787520.1"/>
</dbReference>
<dbReference type="SMART" id="SM00875">
    <property type="entry name" value="BACK"/>
    <property type="match status" value="2"/>
</dbReference>
<dbReference type="Gene3D" id="3.30.710.10">
    <property type="entry name" value="Potassium Channel Kv1.1, Chain A"/>
    <property type="match status" value="2"/>
</dbReference>
<dbReference type="AlphaFoldDB" id="A0A6P5AA38"/>
<dbReference type="SMART" id="SM00612">
    <property type="entry name" value="Kelch"/>
    <property type="match status" value="3"/>
</dbReference>
<dbReference type="Gene3D" id="1.25.40.420">
    <property type="match status" value="2"/>
</dbReference>
<dbReference type="InterPro" id="IPR011333">
    <property type="entry name" value="SKP1/BTB/POZ_sf"/>
</dbReference>
<feature type="domain" description="BTB" evidence="4">
    <location>
        <begin position="83"/>
        <end position="149"/>
    </location>
</feature>
<proteinExistence type="predicted"/>
<dbReference type="Proteomes" id="UP000515135">
    <property type="component" value="Unplaced"/>
</dbReference>
<dbReference type="SUPFAM" id="SSF54695">
    <property type="entry name" value="POZ domain"/>
    <property type="match status" value="2"/>
</dbReference>
<dbReference type="PANTHER" id="PTHR24412">
    <property type="entry name" value="KELCH PROTEIN"/>
    <property type="match status" value="1"/>
</dbReference>
<dbReference type="Pfam" id="PF07707">
    <property type="entry name" value="BACK"/>
    <property type="match status" value="2"/>
</dbReference>
<dbReference type="InterPro" id="IPR015915">
    <property type="entry name" value="Kelch-typ_b-propeller"/>
</dbReference>
<dbReference type="GeneID" id="109484262"/>
<feature type="domain" description="BTB" evidence="4">
    <location>
        <begin position="856"/>
        <end position="922"/>
    </location>
</feature>
<dbReference type="InterPro" id="IPR011705">
    <property type="entry name" value="BACK"/>
</dbReference>
<dbReference type="SMART" id="SM00225">
    <property type="entry name" value="BTB"/>
    <property type="match status" value="2"/>
</dbReference>
<dbReference type="KEGG" id="bbel:109484262"/>
<gene>
    <name evidence="6" type="primary">LOC109484262</name>
</gene>
<protein>
    <submittedName>
        <fullName evidence="6">Uncharacterized protein LOC109484262</fullName>
    </submittedName>
</protein>
<evidence type="ECO:0000256" key="2">
    <source>
        <dbReference type="ARBA" id="ARBA00022737"/>
    </source>
</evidence>